<dbReference type="GO" id="GO:0004674">
    <property type="term" value="F:protein serine/threonine kinase activity"/>
    <property type="evidence" value="ECO:0007669"/>
    <property type="project" value="UniProtKB-KW"/>
</dbReference>
<keyword evidence="3" id="KW-0808">Transferase</keyword>
<keyword evidence="2" id="KW-0723">Serine/threonine-protein kinase</keyword>
<evidence type="ECO:0000256" key="1">
    <source>
        <dbReference type="ARBA" id="ARBA00011245"/>
    </source>
</evidence>
<evidence type="ECO:0000256" key="3">
    <source>
        <dbReference type="ARBA" id="ARBA00022679"/>
    </source>
</evidence>
<proteinExistence type="predicted"/>
<dbReference type="AlphaFoldDB" id="A0AAD1XC07"/>
<evidence type="ECO:0000256" key="5">
    <source>
        <dbReference type="ARBA" id="ARBA00022777"/>
    </source>
</evidence>
<comment type="caution">
    <text evidence="8">The sequence shown here is derived from an EMBL/GenBank/DDBJ whole genome shotgun (WGS) entry which is preliminary data.</text>
</comment>
<evidence type="ECO:0000313" key="9">
    <source>
        <dbReference type="Proteomes" id="UP001295684"/>
    </source>
</evidence>
<dbReference type="GO" id="GO:0005524">
    <property type="term" value="F:ATP binding"/>
    <property type="evidence" value="ECO:0007669"/>
    <property type="project" value="UniProtKB-KW"/>
</dbReference>
<keyword evidence="4" id="KW-0547">Nucleotide-binding</keyword>
<evidence type="ECO:0000256" key="4">
    <source>
        <dbReference type="ARBA" id="ARBA00022741"/>
    </source>
</evidence>
<evidence type="ECO:0000313" key="8">
    <source>
        <dbReference type="EMBL" id="CAI2364965.1"/>
    </source>
</evidence>
<dbReference type="SUPFAM" id="SSF47473">
    <property type="entry name" value="EF-hand"/>
    <property type="match status" value="1"/>
</dbReference>
<dbReference type="Gene3D" id="1.10.510.10">
    <property type="entry name" value="Transferase(Phosphotransferase) domain 1"/>
    <property type="match status" value="1"/>
</dbReference>
<comment type="subunit">
    <text evidence="1">Monomer.</text>
</comment>
<dbReference type="Proteomes" id="UP001295684">
    <property type="component" value="Unassembled WGS sequence"/>
</dbReference>
<evidence type="ECO:0000259" key="7">
    <source>
        <dbReference type="PROSITE" id="PS50011"/>
    </source>
</evidence>
<evidence type="ECO:0000256" key="2">
    <source>
        <dbReference type="ARBA" id="ARBA00022527"/>
    </source>
</evidence>
<dbReference type="SUPFAM" id="SSF56112">
    <property type="entry name" value="Protein kinase-like (PK-like)"/>
    <property type="match status" value="1"/>
</dbReference>
<dbReference type="InterPro" id="IPR000719">
    <property type="entry name" value="Prot_kinase_dom"/>
</dbReference>
<keyword evidence="5" id="KW-0418">Kinase</keyword>
<dbReference type="InterPro" id="IPR050205">
    <property type="entry name" value="CDPK_Ser/Thr_kinases"/>
</dbReference>
<reference evidence="8" key="1">
    <citation type="submission" date="2023-07" db="EMBL/GenBank/DDBJ databases">
        <authorList>
            <consortium name="AG Swart"/>
            <person name="Singh M."/>
            <person name="Singh A."/>
            <person name="Seah K."/>
            <person name="Emmerich C."/>
        </authorList>
    </citation>
    <scope>NUCLEOTIDE SEQUENCE</scope>
    <source>
        <strain evidence="8">DP1</strain>
    </source>
</reference>
<sequence length="478" mass="55172">MGCTSCRQQRIIESTTYVKDSLKSKYKIESVISNDGLLGKIFLASLKDSPSEKVAIKAIAKKQMSVTNKEVTAATVLKEVKSLETLEHPNMCKYLESYETEKTIYIVMEYFKGTELFDLIIQKVEANNSFNEQEVSEIIKKLLEVLKYCHSEEIMHKDLKPKKVLCDDQGNLKIVDFGLSKWDFFTTIQMMTGKTFYLASEILRKEKTPKCDIWSVGVMMFTLLSGCLPFVSDGKETIFQKAIKGEYSMDSGVWDNISDQAKDLIHHMINIDLTKRYTAEECLAHEWFSMKHQTILAEKFSSGIAKNFKLMRSQTIMENAAQSLAKKKINIKDIRGMRTEFEKNCDENNTVDFINFKRILLQFESNLTSDQADVIIKEILSTQRTSGRIDYQVFIKELKSLHHYKTDTKMWLTFTKYINQDTGYLPYSELQDALGEVDSPRTKSDISEVLMILNISEDEEIDFVKFKKIVKHKSKSKF</sequence>
<keyword evidence="9" id="KW-1185">Reference proteome</keyword>
<feature type="domain" description="Protein kinase" evidence="7">
    <location>
        <begin position="27"/>
        <end position="288"/>
    </location>
</feature>
<accession>A0AAD1XC07</accession>
<dbReference type="Gene3D" id="1.10.238.10">
    <property type="entry name" value="EF-hand"/>
    <property type="match status" value="1"/>
</dbReference>
<gene>
    <name evidence="8" type="ORF">ECRASSUSDP1_LOCUS6315</name>
</gene>
<keyword evidence="6" id="KW-0067">ATP-binding</keyword>
<protein>
    <recommendedName>
        <fullName evidence="7">Protein kinase domain-containing protein</fullName>
    </recommendedName>
</protein>
<dbReference type="Pfam" id="PF00069">
    <property type="entry name" value="Pkinase"/>
    <property type="match status" value="1"/>
</dbReference>
<dbReference type="PANTHER" id="PTHR24349">
    <property type="entry name" value="SERINE/THREONINE-PROTEIN KINASE"/>
    <property type="match status" value="1"/>
</dbReference>
<name>A0AAD1XC07_EUPCR</name>
<dbReference type="PROSITE" id="PS50011">
    <property type="entry name" value="PROTEIN_KINASE_DOM"/>
    <property type="match status" value="1"/>
</dbReference>
<organism evidence="8 9">
    <name type="scientific">Euplotes crassus</name>
    <dbReference type="NCBI Taxonomy" id="5936"/>
    <lineage>
        <taxon>Eukaryota</taxon>
        <taxon>Sar</taxon>
        <taxon>Alveolata</taxon>
        <taxon>Ciliophora</taxon>
        <taxon>Intramacronucleata</taxon>
        <taxon>Spirotrichea</taxon>
        <taxon>Hypotrichia</taxon>
        <taxon>Euplotida</taxon>
        <taxon>Euplotidae</taxon>
        <taxon>Moneuplotes</taxon>
    </lineage>
</organism>
<dbReference type="FunFam" id="1.10.510.10:FF:000571">
    <property type="entry name" value="Maternal embryonic leucine zipper kinase"/>
    <property type="match status" value="1"/>
</dbReference>
<dbReference type="Gene3D" id="3.30.200.20">
    <property type="entry name" value="Phosphorylase Kinase, domain 1"/>
    <property type="match status" value="1"/>
</dbReference>
<dbReference type="EMBL" id="CAMPGE010006121">
    <property type="protein sequence ID" value="CAI2364965.1"/>
    <property type="molecule type" value="Genomic_DNA"/>
</dbReference>
<dbReference type="InterPro" id="IPR011992">
    <property type="entry name" value="EF-hand-dom_pair"/>
</dbReference>
<evidence type="ECO:0000256" key="6">
    <source>
        <dbReference type="ARBA" id="ARBA00022840"/>
    </source>
</evidence>
<dbReference type="InterPro" id="IPR011009">
    <property type="entry name" value="Kinase-like_dom_sf"/>
</dbReference>